<sequence>MWRAESPERNRGEWRLRDAEMGAVPDYFSVEDEWLALLGFRFGDGEHAETGSQSWFLQEIFG</sequence>
<dbReference type="Proteomes" id="UP000532373">
    <property type="component" value="Unassembled WGS sequence"/>
</dbReference>
<dbReference type="AlphaFoldDB" id="A0A8E1WHM3"/>
<comment type="caution">
    <text evidence="1">The sequence shown here is derived from an EMBL/GenBank/DDBJ whole genome shotgun (WGS) entry which is preliminary data.</text>
</comment>
<reference evidence="1 2" key="1">
    <citation type="submission" date="2020-08" db="EMBL/GenBank/DDBJ databases">
        <title>Genomic Encyclopedia of Type Strains, Phase IV (KMG-IV): sequencing the most valuable type-strain genomes for metagenomic binning, comparative biology and taxonomic classification.</title>
        <authorList>
            <person name="Goeker M."/>
        </authorList>
    </citation>
    <scope>NUCLEOTIDE SEQUENCE [LARGE SCALE GENOMIC DNA]</scope>
    <source>
        <strain evidence="1 2">DSM 17454</strain>
    </source>
</reference>
<dbReference type="RefSeq" id="WP_184772203.1">
    <property type="nucleotide sequence ID" value="NZ_JACHGI010000014.1"/>
</dbReference>
<organism evidence="1 2">
    <name type="scientific">Aminobacter carboxidus</name>
    <dbReference type="NCBI Taxonomy" id="376165"/>
    <lineage>
        <taxon>Bacteria</taxon>
        <taxon>Pseudomonadati</taxon>
        <taxon>Pseudomonadota</taxon>
        <taxon>Alphaproteobacteria</taxon>
        <taxon>Hyphomicrobiales</taxon>
        <taxon>Phyllobacteriaceae</taxon>
        <taxon>Aminobacter</taxon>
    </lineage>
</organism>
<accession>A0A8E1WHM3</accession>
<proteinExistence type="predicted"/>
<name>A0A8E1WHM3_9HYPH</name>
<evidence type="ECO:0000313" key="1">
    <source>
        <dbReference type="EMBL" id="MBB6469110.1"/>
    </source>
</evidence>
<evidence type="ECO:0000313" key="2">
    <source>
        <dbReference type="Proteomes" id="UP000532373"/>
    </source>
</evidence>
<protein>
    <submittedName>
        <fullName evidence="1">Uncharacterized protein</fullName>
    </submittedName>
</protein>
<gene>
    <name evidence="1" type="ORF">HNQ96_004999</name>
</gene>
<dbReference type="EMBL" id="JACHGI010000014">
    <property type="protein sequence ID" value="MBB6469110.1"/>
    <property type="molecule type" value="Genomic_DNA"/>
</dbReference>